<dbReference type="AlphaFoldDB" id="A0A4Y2DAQ4"/>
<dbReference type="OrthoDB" id="10363488at2759"/>
<accession>A0A4Y2DAQ4</accession>
<reference evidence="1 2" key="1">
    <citation type="journal article" date="2019" name="Sci. Rep.">
        <title>Orb-weaving spider Araneus ventricosus genome elucidates the spidroin gene catalogue.</title>
        <authorList>
            <person name="Kono N."/>
            <person name="Nakamura H."/>
            <person name="Ohtoshi R."/>
            <person name="Moran D.A.P."/>
            <person name="Shinohara A."/>
            <person name="Yoshida Y."/>
            <person name="Fujiwara M."/>
            <person name="Mori M."/>
            <person name="Tomita M."/>
            <person name="Arakawa K."/>
        </authorList>
    </citation>
    <scope>NUCLEOTIDE SEQUENCE [LARGE SCALE GENOMIC DNA]</scope>
</reference>
<proteinExistence type="predicted"/>
<protein>
    <submittedName>
        <fullName evidence="1">Uncharacterized protein</fullName>
    </submittedName>
</protein>
<dbReference type="Proteomes" id="UP000499080">
    <property type="component" value="Unassembled WGS sequence"/>
</dbReference>
<gene>
    <name evidence="1" type="ORF">AVEN_164014_1</name>
</gene>
<evidence type="ECO:0000313" key="1">
    <source>
        <dbReference type="EMBL" id="GBM12964.1"/>
    </source>
</evidence>
<dbReference type="EMBL" id="BGPR01000321">
    <property type="protein sequence ID" value="GBM12964.1"/>
    <property type="molecule type" value="Genomic_DNA"/>
</dbReference>
<comment type="caution">
    <text evidence="1">The sequence shown here is derived from an EMBL/GenBank/DDBJ whole genome shotgun (WGS) entry which is preliminary data.</text>
</comment>
<keyword evidence="2" id="KW-1185">Reference proteome</keyword>
<organism evidence="1 2">
    <name type="scientific">Araneus ventricosus</name>
    <name type="common">Orbweaver spider</name>
    <name type="synonym">Epeira ventricosa</name>
    <dbReference type="NCBI Taxonomy" id="182803"/>
    <lineage>
        <taxon>Eukaryota</taxon>
        <taxon>Metazoa</taxon>
        <taxon>Ecdysozoa</taxon>
        <taxon>Arthropoda</taxon>
        <taxon>Chelicerata</taxon>
        <taxon>Arachnida</taxon>
        <taxon>Araneae</taxon>
        <taxon>Araneomorphae</taxon>
        <taxon>Entelegynae</taxon>
        <taxon>Araneoidea</taxon>
        <taxon>Araneidae</taxon>
        <taxon>Araneus</taxon>
    </lineage>
</organism>
<name>A0A4Y2DAQ4_ARAVE</name>
<sequence length="125" mass="14096">MLSGSQVPAAKFDSDHYAFGDEEKSKECSLPSDSRYFAGFLFGAEEYDLGLKRICRFKALTSSFSFLEEGGKKETEFLAPRENKQAFRVDIRVVMLDKITVILFVLQTEMLLTHPLPFARVSSNG</sequence>
<evidence type="ECO:0000313" key="2">
    <source>
        <dbReference type="Proteomes" id="UP000499080"/>
    </source>
</evidence>